<dbReference type="OrthoDB" id="39703at2"/>
<feature type="domain" description="Fibronectin type-III" evidence="5">
    <location>
        <begin position="50"/>
        <end position="147"/>
    </location>
</feature>
<evidence type="ECO:0000313" key="6">
    <source>
        <dbReference type="EMBL" id="SDY71009.1"/>
    </source>
</evidence>
<dbReference type="Pfam" id="PF00041">
    <property type="entry name" value="fn3"/>
    <property type="match status" value="2"/>
</dbReference>
<dbReference type="Proteomes" id="UP000198921">
    <property type="component" value="Unassembled WGS sequence"/>
</dbReference>
<feature type="compositionally biased region" description="Low complexity" evidence="4">
    <location>
        <begin position="936"/>
        <end position="945"/>
    </location>
</feature>
<evidence type="ECO:0000259" key="5">
    <source>
        <dbReference type="PROSITE" id="PS50853"/>
    </source>
</evidence>
<dbReference type="STRING" id="1137993.SAMN05660209_03530"/>
<feature type="domain" description="Fibronectin type-III" evidence="5">
    <location>
        <begin position="331"/>
        <end position="418"/>
    </location>
</feature>
<accession>A0A1H3M466</accession>
<feature type="domain" description="Fibronectin type-III" evidence="5">
    <location>
        <begin position="149"/>
        <end position="240"/>
    </location>
</feature>
<name>A0A1H3M466_9ACTN</name>
<feature type="region of interest" description="Disordered" evidence="4">
    <location>
        <begin position="402"/>
        <end position="423"/>
    </location>
</feature>
<dbReference type="SMART" id="SM00060">
    <property type="entry name" value="FN3"/>
    <property type="match status" value="11"/>
</dbReference>
<dbReference type="SUPFAM" id="SSF82171">
    <property type="entry name" value="DPP6 N-terminal domain-like"/>
    <property type="match status" value="1"/>
</dbReference>
<protein>
    <submittedName>
        <fullName evidence="6">Fibronectin type 3 domain-containing protein</fullName>
    </submittedName>
</protein>
<keyword evidence="7" id="KW-1185">Reference proteome</keyword>
<feature type="domain" description="Fibronectin type-III" evidence="5">
    <location>
        <begin position="773"/>
        <end position="863"/>
    </location>
</feature>
<proteinExistence type="predicted"/>
<dbReference type="SUPFAM" id="SSF49265">
    <property type="entry name" value="Fibronectin type III"/>
    <property type="match status" value="8"/>
</dbReference>
<evidence type="ECO:0000313" key="7">
    <source>
        <dbReference type="Proteomes" id="UP000198921"/>
    </source>
</evidence>
<feature type="domain" description="Fibronectin type-III" evidence="5">
    <location>
        <begin position="948"/>
        <end position="1036"/>
    </location>
</feature>
<dbReference type="InterPro" id="IPR050991">
    <property type="entry name" value="ECM_Regulatory_Proteins"/>
</dbReference>
<dbReference type="GO" id="GO:0016798">
    <property type="term" value="F:hydrolase activity, acting on glycosyl bonds"/>
    <property type="evidence" value="ECO:0007669"/>
    <property type="project" value="UniProtKB-KW"/>
</dbReference>
<dbReference type="InterPro" id="IPR003961">
    <property type="entry name" value="FN3_dom"/>
</dbReference>
<dbReference type="PROSITE" id="PS50853">
    <property type="entry name" value="FN3"/>
    <property type="match status" value="7"/>
</dbReference>
<evidence type="ECO:0000256" key="3">
    <source>
        <dbReference type="ARBA" id="ARBA00023326"/>
    </source>
</evidence>
<gene>
    <name evidence="6" type="ORF">SAMN05660209_03530</name>
</gene>
<feature type="domain" description="Fibronectin type-III" evidence="5">
    <location>
        <begin position="509"/>
        <end position="599"/>
    </location>
</feature>
<dbReference type="InterPro" id="IPR013783">
    <property type="entry name" value="Ig-like_fold"/>
</dbReference>
<dbReference type="PANTHER" id="PTHR46708">
    <property type="entry name" value="TENASCIN"/>
    <property type="match status" value="1"/>
</dbReference>
<feature type="region of interest" description="Disordered" evidence="4">
    <location>
        <begin position="931"/>
        <end position="961"/>
    </location>
</feature>
<dbReference type="InterPro" id="IPR036116">
    <property type="entry name" value="FN3_sf"/>
</dbReference>
<keyword evidence="3" id="KW-0624">Polysaccharide degradation</keyword>
<reference evidence="7" key="1">
    <citation type="submission" date="2016-10" db="EMBL/GenBank/DDBJ databases">
        <authorList>
            <person name="Varghese N."/>
            <person name="Submissions S."/>
        </authorList>
    </citation>
    <scope>NUCLEOTIDE SEQUENCE [LARGE SCALE GENOMIC DNA]</scope>
    <source>
        <strain evidence="7">DSM 45422</strain>
    </source>
</reference>
<dbReference type="PANTHER" id="PTHR46708:SF2">
    <property type="entry name" value="FIBRONECTIN TYPE-III DOMAIN-CONTAINING PROTEIN"/>
    <property type="match status" value="1"/>
</dbReference>
<dbReference type="SUPFAM" id="SSF50993">
    <property type="entry name" value="Peptidase/esterase 'gauge' domain"/>
    <property type="match status" value="1"/>
</dbReference>
<dbReference type="GO" id="GO:0000272">
    <property type="term" value="P:polysaccharide catabolic process"/>
    <property type="evidence" value="ECO:0007669"/>
    <property type="project" value="UniProtKB-KW"/>
</dbReference>
<evidence type="ECO:0000256" key="1">
    <source>
        <dbReference type="ARBA" id="ARBA00022737"/>
    </source>
</evidence>
<dbReference type="CDD" id="cd00063">
    <property type="entry name" value="FN3"/>
    <property type="match status" value="2"/>
</dbReference>
<keyword evidence="1" id="KW-0677">Repeat</keyword>
<feature type="domain" description="Fibronectin type-III" evidence="5">
    <location>
        <begin position="243"/>
        <end position="330"/>
    </location>
</feature>
<keyword evidence="3" id="KW-0119">Carbohydrate metabolism</keyword>
<feature type="compositionally biased region" description="Polar residues" evidence="4">
    <location>
        <begin position="403"/>
        <end position="412"/>
    </location>
</feature>
<evidence type="ECO:0000256" key="2">
    <source>
        <dbReference type="ARBA" id="ARBA00023295"/>
    </source>
</evidence>
<dbReference type="EMBL" id="FNOT01000010">
    <property type="protein sequence ID" value="SDY71009.1"/>
    <property type="molecule type" value="Genomic_DNA"/>
</dbReference>
<keyword evidence="2" id="KW-0326">Glycosidase</keyword>
<organism evidence="6 7">
    <name type="scientific">Geodermatophilus africanus</name>
    <dbReference type="NCBI Taxonomy" id="1137993"/>
    <lineage>
        <taxon>Bacteria</taxon>
        <taxon>Bacillati</taxon>
        <taxon>Actinomycetota</taxon>
        <taxon>Actinomycetes</taxon>
        <taxon>Geodermatophilales</taxon>
        <taxon>Geodermatophilaceae</taxon>
        <taxon>Geodermatophilus</taxon>
    </lineage>
</organism>
<sequence length="1465" mass="148607">MRDVGAARRGGRRPRGRLLRPLTGVVAVLTVALCGQTPPSPRLETASTQDPAPPASVGVTDADRALAVSWSASTETATSGYQVFLDAETAPRVSTNAATRTATLTGLVNGREYAVTVRTVTATTVLFIPTTYVGQPSTPLRGTPRDAVAPAAPTGVTAARGDGRVTLSWTANSADYDADGYRVLRDGVPVTDLLAGRGTAGWTDTGLVNDRTYAYTVETHDTSGNWSAASTPAVGATPTDLTPPGAPTGLVGGRGDGRAGLSWTANTEPDVASYRVLRDGVEVATVPGTTYLDTGLVNDRTYTYTLVAVDGHGNRSAASTAVQVTPTDLTPPAAPTGLTAVRGDGQVALSWAANTEPDLASYRVLRDGVEVATVAGATTYTDAGLVNDTPYRYTLAAVDTHGNRSVSSSPATATPHELSAPAPPTGLAATAGDRRVELTWAANAETDLASYRVLRDGAVLATVTGGTAHTDTTVVNETTYDYAVVAVDTHDNASAPSETVRATPADRLAPARPAGFTATRGDGEVTLSWTPNAEPDLASYRVLRDGVQVATVTGSTTHTDVAVVNDTAYGYELVAVDTSGNVSAAATASATPTDLTPPPAPTGLTAVDGGDRVSLSWTASPEPDVAGYVVLRDGTEVATVAGTTHIDGSPVDGAAHSYAVVAVDTHGNRSAASTAVEVAAADRRAPAAPDGLVATAGDGRVTLTWTANTEPDLAGYVVLRDGVRTATVPGATYTDTTAVNDTAYRYEVVAVDTSGNASGPSTAAAAQPTDLTAPAVPAGFTAVRGDGQVALSWTANAEPDLASYRVLRDGVEVATVTGATTYADTGLVNDRTYGYTLVAVDSHGNRSGSVSLSATPTDLTAPAAPAGFTAVHGDGLVELTWTANAEPDLAGYLLYRDGVQIATPAGTSYTDAGLVNDRTYGYALVAVDTRGNRSEPATADATPTDLTPPPAPTGATATAGDRQAVVGWDAGGADVAGHRVLAADGSTVATVPAPATSATVTGLTNGTTYAFTVVAVDSAGNVSARSAAVSATPLYAAVPVEGAGESGGVAASSDGRYVVVGTRARLEPSDTNTAYELYLVDRTAGTRTRIAPLPATATGAADTTNTSVPAVSDDGRSVVLATTAALDPRDTNGLADVYRYDVAARGWTLVSAPQGGSAAPTVAGTLLQPAASVYATGPSVAVSGDGDLVLFYSARADLVPGDTNGRVDVFAKRLSDGSVTRVSTTPTGGELSGAATGPALALTPDGRFAVFGADSPSGVLAYRRTLSGTGAGELRVVSQVTTSTGRTLPFAVYRDTGDLAVSDDGRYVALVTSNRVTTAFPAQTWPTGLAYRVDTVTGAVVPLGTGQTTVWEHQVELDPTGRHAFFSTAAAALPADTNGHTDHYRRDLDGGVPGPLVLVTADASGRPTAGPTGAITPAEYGRVLAVTGDRVMVTTSQPLTASDVNRLRDLYTKDLLTGAVGVGLG</sequence>
<keyword evidence="2" id="KW-0378">Hydrolase</keyword>
<evidence type="ECO:0000256" key="4">
    <source>
        <dbReference type="SAM" id="MobiDB-lite"/>
    </source>
</evidence>
<dbReference type="Gene3D" id="2.60.40.10">
    <property type="entry name" value="Immunoglobulins"/>
    <property type="match status" value="11"/>
</dbReference>
<dbReference type="RefSeq" id="WP_091159046.1">
    <property type="nucleotide sequence ID" value="NZ_FNOT01000010.1"/>
</dbReference>